<feature type="region of interest" description="Disordered" evidence="1">
    <location>
        <begin position="64"/>
        <end position="99"/>
    </location>
</feature>
<gene>
    <name evidence="2" type="ORF">CEXT_74161</name>
</gene>
<evidence type="ECO:0000256" key="1">
    <source>
        <dbReference type="SAM" id="MobiDB-lite"/>
    </source>
</evidence>
<accession>A0AAV4UWQ3</accession>
<dbReference type="EMBL" id="BPLR01013597">
    <property type="protein sequence ID" value="GIY62232.1"/>
    <property type="molecule type" value="Genomic_DNA"/>
</dbReference>
<dbReference type="AlphaFoldDB" id="A0AAV4UWQ3"/>
<dbReference type="Proteomes" id="UP001054945">
    <property type="component" value="Unassembled WGS sequence"/>
</dbReference>
<name>A0AAV4UWQ3_CAEEX</name>
<evidence type="ECO:0000313" key="2">
    <source>
        <dbReference type="EMBL" id="GIY62232.1"/>
    </source>
</evidence>
<proteinExistence type="predicted"/>
<reference evidence="2 3" key="1">
    <citation type="submission" date="2021-06" db="EMBL/GenBank/DDBJ databases">
        <title>Caerostris extrusa draft genome.</title>
        <authorList>
            <person name="Kono N."/>
            <person name="Arakawa K."/>
        </authorList>
    </citation>
    <scope>NUCLEOTIDE SEQUENCE [LARGE SCALE GENOMIC DNA]</scope>
</reference>
<keyword evidence="3" id="KW-1185">Reference proteome</keyword>
<sequence length="180" mass="20085">MAVEALQAYPSFFPTMAGIKARRNRGGHSFLKIPPYPPLKMPLPSPGRGTVEMWAKDALEKKMEDEKKKIKRGKSRRGGKDISFSPIDPSHLGSHSWGSKELKRVNSRQISGAESALQTYKTILILIKKCAAAKISKNIHLLKGFYSLMKQLHLFPFPGPQQTPRGVTGGWKEGRPYIDS</sequence>
<comment type="caution">
    <text evidence="2">The sequence shown here is derived from an EMBL/GenBank/DDBJ whole genome shotgun (WGS) entry which is preliminary data.</text>
</comment>
<organism evidence="2 3">
    <name type="scientific">Caerostris extrusa</name>
    <name type="common">Bark spider</name>
    <name type="synonym">Caerostris bankana</name>
    <dbReference type="NCBI Taxonomy" id="172846"/>
    <lineage>
        <taxon>Eukaryota</taxon>
        <taxon>Metazoa</taxon>
        <taxon>Ecdysozoa</taxon>
        <taxon>Arthropoda</taxon>
        <taxon>Chelicerata</taxon>
        <taxon>Arachnida</taxon>
        <taxon>Araneae</taxon>
        <taxon>Araneomorphae</taxon>
        <taxon>Entelegynae</taxon>
        <taxon>Araneoidea</taxon>
        <taxon>Araneidae</taxon>
        <taxon>Caerostris</taxon>
    </lineage>
</organism>
<evidence type="ECO:0000313" key="3">
    <source>
        <dbReference type="Proteomes" id="UP001054945"/>
    </source>
</evidence>
<protein>
    <submittedName>
        <fullName evidence="2">Uncharacterized protein</fullName>
    </submittedName>
</protein>